<dbReference type="InterPro" id="IPR012677">
    <property type="entry name" value="Nucleotide-bd_a/b_plait_sf"/>
</dbReference>
<evidence type="ECO:0000313" key="10">
    <source>
        <dbReference type="Proteomes" id="UP000440578"/>
    </source>
</evidence>
<feature type="domain" description="RRM" evidence="8">
    <location>
        <begin position="6"/>
        <end position="116"/>
    </location>
</feature>
<dbReference type="GO" id="GO:0006417">
    <property type="term" value="P:regulation of translation"/>
    <property type="evidence" value="ECO:0007669"/>
    <property type="project" value="TreeGrafter"/>
</dbReference>
<dbReference type="PANTHER" id="PTHR48032:SF18">
    <property type="entry name" value="RRM DOMAIN-CONTAINING PROTEIN"/>
    <property type="match status" value="1"/>
</dbReference>
<evidence type="ECO:0000256" key="2">
    <source>
        <dbReference type="ARBA" id="ARBA00006635"/>
    </source>
</evidence>
<feature type="compositionally biased region" description="Polar residues" evidence="7">
    <location>
        <begin position="329"/>
        <end position="344"/>
    </location>
</feature>
<keyword evidence="10" id="KW-1185">Reference proteome</keyword>
<reference evidence="9 10" key="1">
    <citation type="submission" date="2019-07" db="EMBL/GenBank/DDBJ databases">
        <title>Draft genome assembly of a fouling barnacle, Amphibalanus amphitrite (Darwin, 1854): The first reference genome for Thecostraca.</title>
        <authorList>
            <person name="Kim W."/>
        </authorList>
    </citation>
    <scope>NUCLEOTIDE SEQUENCE [LARGE SCALE GENOMIC DNA]</scope>
    <source>
        <strain evidence="9">SNU_AA5</strain>
        <tissue evidence="9">Soma without cirri and trophi</tissue>
    </source>
</reference>
<evidence type="ECO:0000256" key="4">
    <source>
        <dbReference type="ARBA" id="ARBA00022737"/>
    </source>
</evidence>
<evidence type="ECO:0000256" key="7">
    <source>
        <dbReference type="SAM" id="MobiDB-lite"/>
    </source>
</evidence>
<dbReference type="SMART" id="SM00360">
    <property type="entry name" value="RRM"/>
    <property type="match status" value="1"/>
</dbReference>
<dbReference type="InterPro" id="IPR000504">
    <property type="entry name" value="RRM_dom"/>
</dbReference>
<organism evidence="9 10">
    <name type="scientific">Amphibalanus amphitrite</name>
    <name type="common">Striped barnacle</name>
    <name type="synonym">Balanus amphitrite</name>
    <dbReference type="NCBI Taxonomy" id="1232801"/>
    <lineage>
        <taxon>Eukaryota</taxon>
        <taxon>Metazoa</taxon>
        <taxon>Ecdysozoa</taxon>
        <taxon>Arthropoda</taxon>
        <taxon>Crustacea</taxon>
        <taxon>Multicrustacea</taxon>
        <taxon>Cirripedia</taxon>
        <taxon>Thoracica</taxon>
        <taxon>Thoracicalcarea</taxon>
        <taxon>Balanomorpha</taxon>
        <taxon>Balanoidea</taxon>
        <taxon>Balanidae</taxon>
        <taxon>Amphibalaninae</taxon>
        <taxon>Amphibalanus</taxon>
    </lineage>
</organism>
<feature type="compositionally biased region" description="Low complexity" evidence="7">
    <location>
        <begin position="352"/>
        <end position="364"/>
    </location>
</feature>
<proteinExistence type="inferred from homology"/>
<comment type="subcellular location">
    <subcellularLocation>
        <location evidence="1">Cytoplasm</location>
    </subcellularLocation>
</comment>
<evidence type="ECO:0000313" key="9">
    <source>
        <dbReference type="EMBL" id="KAF0292608.1"/>
    </source>
</evidence>
<evidence type="ECO:0000256" key="5">
    <source>
        <dbReference type="ARBA" id="ARBA00022884"/>
    </source>
</evidence>
<name>A0A6A4VR61_AMPAM</name>
<dbReference type="PROSITE" id="PS50102">
    <property type="entry name" value="RRM"/>
    <property type="match status" value="1"/>
</dbReference>
<dbReference type="PANTHER" id="PTHR48032">
    <property type="entry name" value="RNA-BINDING PROTEIN MUSASHI HOMOLOG RBP6"/>
    <property type="match status" value="1"/>
</dbReference>
<dbReference type="GO" id="GO:0005737">
    <property type="term" value="C:cytoplasm"/>
    <property type="evidence" value="ECO:0007669"/>
    <property type="project" value="UniProtKB-SubCell"/>
</dbReference>
<dbReference type="AlphaFoldDB" id="A0A6A4VR61"/>
<evidence type="ECO:0000256" key="1">
    <source>
        <dbReference type="ARBA" id="ARBA00004496"/>
    </source>
</evidence>
<keyword evidence="4" id="KW-0677">Repeat</keyword>
<dbReference type="InterPro" id="IPR034126">
    <property type="entry name" value="MSI_RRM2"/>
</dbReference>
<comment type="similarity">
    <text evidence="2">Belongs to the Musashi family.</text>
</comment>
<dbReference type="Gene3D" id="3.30.70.330">
    <property type="match status" value="1"/>
</dbReference>
<gene>
    <name evidence="9" type="primary">Rbp6_0</name>
    <name evidence="9" type="ORF">FJT64_009427</name>
</gene>
<keyword evidence="5 6" id="KW-0694">RNA-binding</keyword>
<dbReference type="CDD" id="cd12323">
    <property type="entry name" value="RRM2_MSI"/>
    <property type="match status" value="1"/>
</dbReference>
<dbReference type="GO" id="GO:0003729">
    <property type="term" value="F:mRNA binding"/>
    <property type="evidence" value="ECO:0007669"/>
    <property type="project" value="TreeGrafter"/>
</dbReference>
<accession>A0A6A4VR61</accession>
<keyword evidence="3" id="KW-0963">Cytoplasm</keyword>
<dbReference type="SUPFAM" id="SSF54928">
    <property type="entry name" value="RNA-binding domain, RBD"/>
    <property type="match status" value="1"/>
</dbReference>
<evidence type="ECO:0000256" key="3">
    <source>
        <dbReference type="ARBA" id="ARBA00022490"/>
    </source>
</evidence>
<protein>
    <submittedName>
        <fullName evidence="9">RNA-binding protein Musashi Rbp6</fullName>
    </submittedName>
</protein>
<dbReference type="InterPro" id="IPR035979">
    <property type="entry name" value="RBD_domain_sf"/>
</dbReference>
<evidence type="ECO:0000256" key="6">
    <source>
        <dbReference type="PROSITE-ProRule" id="PRU00176"/>
    </source>
</evidence>
<comment type="caution">
    <text evidence="9">The sequence shown here is derived from an EMBL/GenBank/DDBJ whole genome shotgun (WGS) entry which is preliminary data.</text>
</comment>
<feature type="region of interest" description="Disordered" evidence="7">
    <location>
        <begin position="328"/>
        <end position="364"/>
    </location>
</feature>
<dbReference type="Pfam" id="PF00076">
    <property type="entry name" value="RRM_1"/>
    <property type="match status" value="1"/>
</dbReference>
<dbReference type="EMBL" id="VIIS01001802">
    <property type="protein sequence ID" value="KAF0292608.1"/>
    <property type="molecule type" value="Genomic_DNA"/>
</dbReference>
<dbReference type="Proteomes" id="UP000440578">
    <property type="component" value="Unassembled WGS sequence"/>
</dbReference>
<evidence type="ECO:0000259" key="8">
    <source>
        <dbReference type="PROSITE" id="PS50102"/>
    </source>
</evidence>
<sequence length="469" mass="49088">MVTRTKKIFVGGLSAPSTLEDVKNYFEQFGRIEDAMLMFDKQTNRHRGRRCLCVGFVAGALRLSLVRCAETDADRLSVFPGFGFVTFENEDVVDKVCEIHFHEINNKMVECKKAQPKEVMLPQTLARGRAAARGGYGELVLVSPGLPSLAAYRYSPYSVPSSVAACVASAPPTALPSAPLLGAHSLGQVGLAGAPLHGFDLASCKKLFAGGLSAAAAPGAMTQHALPTLAGLGGLEQYYQIPFPLLVWSLGVRHNGFPAAAAYAAYAGRGYSGYAGFGFPYAASFTSYGYFPSPAGATLASNGAAERANGTTYYQEYSAGAVPAAGPVSLSTPSRTENHVSQSPLHRDNPYGTRTGDGTTRIGRGQLVSQSPLHRDNPYGTRTDLVNGTLTNGNGPLLTQALSVINSYPGYGPPASPANSRGFGAASSPGPLDLYSGDGGISYLQAASPQPSFGAMNRAPLLAAFNGYH</sequence>
<dbReference type="OrthoDB" id="1875751at2759"/>